<protein>
    <submittedName>
        <fullName evidence="3">Uncharacterized protein</fullName>
    </submittedName>
</protein>
<dbReference type="Proteomes" id="UP001172159">
    <property type="component" value="Unassembled WGS sequence"/>
</dbReference>
<name>A0AA40AXT4_9PEZI</name>
<evidence type="ECO:0000313" key="3">
    <source>
        <dbReference type="EMBL" id="KAK0723999.1"/>
    </source>
</evidence>
<accession>A0AA40AXT4</accession>
<feature type="region of interest" description="Disordered" evidence="1">
    <location>
        <begin position="75"/>
        <end position="109"/>
    </location>
</feature>
<keyword evidence="4" id="KW-1185">Reference proteome</keyword>
<dbReference type="EMBL" id="JAUKTV010000011">
    <property type="protein sequence ID" value="KAK0723999.1"/>
    <property type="molecule type" value="Genomic_DNA"/>
</dbReference>
<feature type="chain" id="PRO_5041447025" evidence="2">
    <location>
        <begin position="23"/>
        <end position="231"/>
    </location>
</feature>
<reference evidence="3" key="1">
    <citation type="submission" date="2023-06" db="EMBL/GenBank/DDBJ databases">
        <title>Genome-scale phylogeny and comparative genomics of the fungal order Sordariales.</title>
        <authorList>
            <consortium name="Lawrence Berkeley National Laboratory"/>
            <person name="Hensen N."/>
            <person name="Bonometti L."/>
            <person name="Westerberg I."/>
            <person name="Brannstrom I.O."/>
            <person name="Guillou S."/>
            <person name="Cros-Aarteil S."/>
            <person name="Calhoun S."/>
            <person name="Haridas S."/>
            <person name="Kuo A."/>
            <person name="Mondo S."/>
            <person name="Pangilinan J."/>
            <person name="Riley R."/>
            <person name="Labutti K."/>
            <person name="Andreopoulos B."/>
            <person name="Lipzen A."/>
            <person name="Chen C."/>
            <person name="Yanf M."/>
            <person name="Daum C."/>
            <person name="Ng V."/>
            <person name="Clum A."/>
            <person name="Steindorff A."/>
            <person name="Ohm R."/>
            <person name="Martin F."/>
            <person name="Silar P."/>
            <person name="Natvig D."/>
            <person name="Lalanne C."/>
            <person name="Gautier V."/>
            <person name="Ament-Velasquez S.L."/>
            <person name="Kruys A."/>
            <person name="Hutchinson M.I."/>
            <person name="Powell A.J."/>
            <person name="Barry K."/>
            <person name="Miller A.N."/>
            <person name="Grigoriev I.V."/>
            <person name="Debuchy R."/>
            <person name="Gladieux P."/>
            <person name="Thoren M.H."/>
            <person name="Johannesson H."/>
        </authorList>
    </citation>
    <scope>NUCLEOTIDE SEQUENCE</scope>
    <source>
        <strain evidence="3">CBS 540.89</strain>
    </source>
</reference>
<sequence length="231" mass="25287">MNLSRDEIWCLLLLAFVLRCPGDLVQIKIDNRGSLSHSKHPLVCPRKATRGLLRRQLVPCLSSCKRSHGSRHLFASDSADEASQRQTYPATSLIPRRTSPQGNQGEQMRPLGVPARVSKALFKSWIPPLIGPSPKLTVQKAIGGCLPSGEPSQAREIRLYILAYFTQRQSQISTRGYNKSLSRVEGRGIIRLKRNTLPSETETNSGSLVSNQPPLNADADGMSAAACFEGG</sequence>
<organism evidence="3 4">
    <name type="scientific">Apiosordaria backusii</name>
    <dbReference type="NCBI Taxonomy" id="314023"/>
    <lineage>
        <taxon>Eukaryota</taxon>
        <taxon>Fungi</taxon>
        <taxon>Dikarya</taxon>
        <taxon>Ascomycota</taxon>
        <taxon>Pezizomycotina</taxon>
        <taxon>Sordariomycetes</taxon>
        <taxon>Sordariomycetidae</taxon>
        <taxon>Sordariales</taxon>
        <taxon>Lasiosphaeriaceae</taxon>
        <taxon>Apiosordaria</taxon>
    </lineage>
</organism>
<evidence type="ECO:0000256" key="1">
    <source>
        <dbReference type="SAM" id="MobiDB-lite"/>
    </source>
</evidence>
<feature type="region of interest" description="Disordered" evidence="1">
    <location>
        <begin position="194"/>
        <end position="217"/>
    </location>
</feature>
<evidence type="ECO:0000313" key="4">
    <source>
        <dbReference type="Proteomes" id="UP001172159"/>
    </source>
</evidence>
<dbReference type="AlphaFoldDB" id="A0AA40AXT4"/>
<keyword evidence="2" id="KW-0732">Signal</keyword>
<gene>
    <name evidence="3" type="ORF">B0T21DRAFT_47968</name>
</gene>
<feature type="signal peptide" evidence="2">
    <location>
        <begin position="1"/>
        <end position="22"/>
    </location>
</feature>
<feature type="compositionally biased region" description="Polar residues" evidence="1">
    <location>
        <begin position="196"/>
        <end position="214"/>
    </location>
</feature>
<proteinExistence type="predicted"/>
<comment type="caution">
    <text evidence="3">The sequence shown here is derived from an EMBL/GenBank/DDBJ whole genome shotgun (WGS) entry which is preliminary data.</text>
</comment>
<evidence type="ECO:0000256" key="2">
    <source>
        <dbReference type="SAM" id="SignalP"/>
    </source>
</evidence>